<evidence type="ECO:0000256" key="2">
    <source>
        <dbReference type="SAM" id="Phobius"/>
    </source>
</evidence>
<evidence type="ECO:0000256" key="1">
    <source>
        <dbReference type="SAM" id="MobiDB-lite"/>
    </source>
</evidence>
<dbReference type="EMBL" id="OBDO01000005">
    <property type="protein sequence ID" value="SNX96898.1"/>
    <property type="molecule type" value="Genomic_DNA"/>
</dbReference>
<reference evidence="3 4" key="1">
    <citation type="submission" date="2017-09" db="EMBL/GenBank/DDBJ databases">
        <authorList>
            <person name="Ehlers B."/>
            <person name="Leendertz F.H."/>
        </authorList>
    </citation>
    <scope>NUCLEOTIDE SEQUENCE [LARGE SCALE GENOMIC DNA]</scope>
    <source>
        <strain evidence="3 4">DSM 46844</strain>
    </source>
</reference>
<gene>
    <name evidence="3" type="ORF">SAMN06893097_105238</name>
</gene>
<organism evidence="3 4">
    <name type="scientific">Geodermatophilus sabuli</name>
    <dbReference type="NCBI Taxonomy" id="1564158"/>
    <lineage>
        <taxon>Bacteria</taxon>
        <taxon>Bacillati</taxon>
        <taxon>Actinomycetota</taxon>
        <taxon>Actinomycetes</taxon>
        <taxon>Geodermatophilales</taxon>
        <taxon>Geodermatophilaceae</taxon>
        <taxon>Geodermatophilus</taxon>
    </lineage>
</organism>
<feature type="transmembrane region" description="Helical" evidence="2">
    <location>
        <begin position="7"/>
        <end position="29"/>
    </location>
</feature>
<dbReference type="Proteomes" id="UP000219514">
    <property type="component" value="Unassembled WGS sequence"/>
</dbReference>
<keyword evidence="2" id="KW-1133">Transmembrane helix</keyword>
<keyword evidence="2" id="KW-0812">Transmembrane</keyword>
<dbReference type="RefSeq" id="WP_143426634.1">
    <property type="nucleotide sequence ID" value="NZ_JACHXB010000001.1"/>
</dbReference>
<keyword evidence="2" id="KW-0472">Membrane</keyword>
<evidence type="ECO:0000313" key="3">
    <source>
        <dbReference type="EMBL" id="SNX96898.1"/>
    </source>
</evidence>
<name>A0A285ECQ4_9ACTN</name>
<feature type="region of interest" description="Disordered" evidence="1">
    <location>
        <begin position="115"/>
        <end position="136"/>
    </location>
</feature>
<feature type="transmembrane region" description="Helical" evidence="2">
    <location>
        <begin position="88"/>
        <end position="111"/>
    </location>
</feature>
<feature type="transmembrane region" description="Helical" evidence="2">
    <location>
        <begin position="35"/>
        <end position="53"/>
    </location>
</feature>
<keyword evidence="4" id="KW-1185">Reference proteome</keyword>
<feature type="transmembrane region" description="Helical" evidence="2">
    <location>
        <begin position="65"/>
        <end position="82"/>
    </location>
</feature>
<accession>A0A285ECQ4</accession>
<dbReference type="AlphaFoldDB" id="A0A285ECQ4"/>
<dbReference type="OrthoDB" id="3827100at2"/>
<sequence length="208" mass="20832">MPIRGALARLVLGIGLVAGTGFVVVGGLALPPTGLAAVGIAAVVAGCLAGGIARESSGQDRRRTVEAAWQAAVATVVVLLVLSGTAALGGALLTLLVAGAGVTAGLAVWGMRSRTPAGQERPAEAPPAPSSPVSAMTTGELGREWVRTTAALAGPLDAAARQVIVARRQETLDELERRDPAGFARWLAAVPQPGSDPADHLRHGDPAA</sequence>
<proteinExistence type="predicted"/>
<protein>
    <submittedName>
        <fullName evidence="3">Uncharacterized protein</fullName>
    </submittedName>
</protein>
<evidence type="ECO:0000313" key="4">
    <source>
        <dbReference type="Proteomes" id="UP000219514"/>
    </source>
</evidence>